<dbReference type="PROSITE" id="PS50850">
    <property type="entry name" value="MFS"/>
    <property type="match status" value="1"/>
</dbReference>
<evidence type="ECO:0000313" key="8">
    <source>
        <dbReference type="Proteomes" id="UP001144323"/>
    </source>
</evidence>
<feature type="domain" description="Major facilitator superfamily (MFS) profile" evidence="6">
    <location>
        <begin position="15"/>
        <end position="398"/>
    </location>
</feature>
<dbReference type="AlphaFoldDB" id="A0A9W6GVF8"/>
<feature type="transmembrane region" description="Helical" evidence="5">
    <location>
        <begin position="310"/>
        <end position="335"/>
    </location>
</feature>
<dbReference type="PANTHER" id="PTHR23508:SF10">
    <property type="entry name" value="CARBOXYLIC ACID TRANSPORTER PROTEIN HOMOLOG"/>
    <property type="match status" value="1"/>
</dbReference>
<feature type="transmembrane region" description="Helical" evidence="5">
    <location>
        <begin position="165"/>
        <end position="184"/>
    </location>
</feature>
<dbReference type="Proteomes" id="UP001144323">
    <property type="component" value="Unassembled WGS sequence"/>
</dbReference>
<gene>
    <name evidence="7" type="ORF">LMG27198_27440</name>
</gene>
<evidence type="ECO:0000313" key="7">
    <source>
        <dbReference type="EMBL" id="GLI93752.1"/>
    </source>
</evidence>
<feature type="transmembrane region" description="Helical" evidence="5">
    <location>
        <begin position="139"/>
        <end position="159"/>
    </location>
</feature>
<dbReference type="SUPFAM" id="SSF103473">
    <property type="entry name" value="MFS general substrate transporter"/>
    <property type="match status" value="1"/>
</dbReference>
<dbReference type="EMBL" id="BSEC01000001">
    <property type="protein sequence ID" value="GLI93752.1"/>
    <property type="molecule type" value="Genomic_DNA"/>
</dbReference>
<accession>A0A9W6GVF8</accession>
<feature type="transmembrane region" description="Helical" evidence="5">
    <location>
        <begin position="219"/>
        <end position="237"/>
    </location>
</feature>
<feature type="transmembrane region" description="Helical" evidence="5">
    <location>
        <begin position="106"/>
        <end position="127"/>
    </location>
</feature>
<evidence type="ECO:0000256" key="1">
    <source>
        <dbReference type="ARBA" id="ARBA00004141"/>
    </source>
</evidence>
<dbReference type="InterPro" id="IPR011701">
    <property type="entry name" value="MFS"/>
</dbReference>
<keyword evidence="2 5" id="KW-0812">Transmembrane</keyword>
<keyword evidence="8" id="KW-1185">Reference proteome</keyword>
<feature type="transmembrane region" description="Helical" evidence="5">
    <location>
        <begin position="49"/>
        <end position="69"/>
    </location>
</feature>
<feature type="transmembrane region" description="Helical" evidence="5">
    <location>
        <begin position="257"/>
        <end position="274"/>
    </location>
</feature>
<dbReference type="RefSeq" id="WP_281803752.1">
    <property type="nucleotide sequence ID" value="NZ_BSEC01000001.1"/>
</dbReference>
<keyword evidence="3 5" id="KW-1133">Transmembrane helix</keyword>
<dbReference type="Pfam" id="PF07690">
    <property type="entry name" value="MFS_1"/>
    <property type="match status" value="1"/>
</dbReference>
<proteinExistence type="predicted"/>
<dbReference type="GO" id="GO:0046943">
    <property type="term" value="F:carboxylic acid transmembrane transporter activity"/>
    <property type="evidence" value="ECO:0007669"/>
    <property type="project" value="TreeGrafter"/>
</dbReference>
<evidence type="ECO:0000256" key="5">
    <source>
        <dbReference type="SAM" id="Phobius"/>
    </source>
</evidence>
<evidence type="ECO:0000259" key="6">
    <source>
        <dbReference type="PROSITE" id="PS50850"/>
    </source>
</evidence>
<reference evidence="7" key="1">
    <citation type="journal article" date="2023" name="Int. J. Syst. Evol. Microbiol.">
        <title>Methylocystis iwaonis sp. nov., a type II methane-oxidizing bacterium from surface soil of a rice paddy field in Japan, and emended description of the genus Methylocystis (ex Whittenbury et al. 1970) Bowman et al. 1993.</title>
        <authorList>
            <person name="Kaise H."/>
            <person name="Sawadogo J.B."/>
            <person name="Alam M.S."/>
            <person name="Ueno C."/>
            <person name="Dianou D."/>
            <person name="Shinjo R."/>
            <person name="Asakawa S."/>
        </authorList>
    </citation>
    <scope>NUCLEOTIDE SEQUENCE</scope>
    <source>
        <strain evidence="7">LMG27198</strain>
    </source>
</reference>
<feature type="transmembrane region" description="Helical" evidence="5">
    <location>
        <begin position="374"/>
        <end position="394"/>
    </location>
</feature>
<sequence length="403" mass="42619">MPASPSHVSPVARRALLAATVGYAMDGFDLLILSFMLEPISADLGLDRAQAAGLVTWTLIGAVGGGLLFGVLSDRYGRVRVLSWSILVFALFTGLCAFARGYGDLLLYRTLAGFGLGGEFGLGMALVAETWPAGMRARACSYVGLGWQAGVLMAALLAPALLPHIGWRGVFLVGVIPSLVAFVIRRHVEEPEIFRAAAQGRDLAAPLRLLVADAATTRASLGMVILCAVQNFGYYGLMVWLPTYLSSQFGFSLSKSALWTIVTVAGMAAGVLVFGHMADRYGRRPAFVTFQFGAFSMVLLYAQLSDPWALLVAGAVMGLFVNGMIGGYGALLSELYPTEARATAENVLFNIGRGIGGWGPVVIAALAARYSFGHAIALLAGIYLVDIAATLLLIPERRGVALH</sequence>
<dbReference type="Gene3D" id="1.20.1250.20">
    <property type="entry name" value="MFS general substrate transporter like domains"/>
    <property type="match status" value="2"/>
</dbReference>
<evidence type="ECO:0000256" key="3">
    <source>
        <dbReference type="ARBA" id="ARBA00022989"/>
    </source>
</evidence>
<name>A0A9W6GVF8_9HYPH</name>
<organism evidence="7 8">
    <name type="scientific">Methylocystis echinoides</name>
    <dbReference type="NCBI Taxonomy" id="29468"/>
    <lineage>
        <taxon>Bacteria</taxon>
        <taxon>Pseudomonadati</taxon>
        <taxon>Pseudomonadota</taxon>
        <taxon>Alphaproteobacteria</taxon>
        <taxon>Hyphomicrobiales</taxon>
        <taxon>Methylocystaceae</taxon>
        <taxon>Methylocystis</taxon>
    </lineage>
</organism>
<evidence type="ECO:0000256" key="4">
    <source>
        <dbReference type="ARBA" id="ARBA00023136"/>
    </source>
</evidence>
<comment type="caution">
    <text evidence="7">The sequence shown here is derived from an EMBL/GenBank/DDBJ whole genome shotgun (WGS) entry which is preliminary data.</text>
</comment>
<keyword evidence="4 5" id="KW-0472">Membrane</keyword>
<dbReference type="InterPro" id="IPR036259">
    <property type="entry name" value="MFS_trans_sf"/>
</dbReference>
<dbReference type="GO" id="GO:0005886">
    <property type="term" value="C:plasma membrane"/>
    <property type="evidence" value="ECO:0007669"/>
    <property type="project" value="TreeGrafter"/>
</dbReference>
<feature type="transmembrane region" description="Helical" evidence="5">
    <location>
        <begin position="286"/>
        <end position="304"/>
    </location>
</feature>
<dbReference type="PROSITE" id="PS00217">
    <property type="entry name" value="SUGAR_TRANSPORT_2"/>
    <property type="match status" value="1"/>
</dbReference>
<evidence type="ECO:0000256" key="2">
    <source>
        <dbReference type="ARBA" id="ARBA00022692"/>
    </source>
</evidence>
<protein>
    <submittedName>
        <fullName evidence="7">Metabolite transport protein</fullName>
    </submittedName>
</protein>
<feature type="transmembrane region" description="Helical" evidence="5">
    <location>
        <begin position="81"/>
        <end position="100"/>
    </location>
</feature>
<dbReference type="PANTHER" id="PTHR23508">
    <property type="entry name" value="CARBOXYLIC ACID TRANSPORTER PROTEIN HOMOLOG"/>
    <property type="match status" value="1"/>
</dbReference>
<feature type="transmembrane region" description="Helical" evidence="5">
    <location>
        <begin position="347"/>
        <end position="368"/>
    </location>
</feature>
<feature type="transmembrane region" description="Helical" evidence="5">
    <location>
        <begin position="15"/>
        <end position="37"/>
    </location>
</feature>
<dbReference type="InterPro" id="IPR020846">
    <property type="entry name" value="MFS_dom"/>
</dbReference>
<comment type="subcellular location">
    <subcellularLocation>
        <location evidence="1">Membrane</location>
        <topology evidence="1">Multi-pass membrane protein</topology>
    </subcellularLocation>
</comment>
<dbReference type="InterPro" id="IPR005829">
    <property type="entry name" value="Sugar_transporter_CS"/>
</dbReference>